<evidence type="ECO:0000313" key="2">
    <source>
        <dbReference type="EMBL" id="CAQ43559.1"/>
    </source>
</evidence>
<dbReference type="GO" id="GO:0005829">
    <property type="term" value="C:cytosol"/>
    <property type="evidence" value="ECO:0007669"/>
    <property type="project" value="GOC"/>
</dbReference>
<sequence>MEDLLKVSRIVVEIANDLNAKDYVNFRSVNKLVHDHQLAGPTDDAYWESKLVAMGLKKVYDEVVTNKNENENIISFDDEDGGNYDSVTIFDNIRTFTTKDAKKTYIKYHRCFQPYCMKLYHSNFTHFFPAKYDEDPLIQVKIFNYISRYNKSNSNDEDQFCRIEQNLKILKEIFVNSVLQEMEANYSSKNYKTVGKFINVLLQCHEETNAVEFFKSKTDPATEVDAPKTVFDEGGILNYELFEKSLNIFRDYLNDKIEMVDTLFEDKYPVILQFIEGFIQENVLDFFNELFEADDSRLRYMPTIYFLVLQKLCTELKESKNGGPPFHQVVKDFLNMYLEPRIIDYLELQPRELKRQSSLKFQAYEEEVASREKETNEQIYNSLRDQSKKKKSMSDDKNDFLSTFAKMLRIPNSESQKKQEQLQLAYNLNLITNNLQNIKSLVSLDLCCEMIQDAQNRTEEMYRFHTLENVLEIVKSKCQELFKTLIDQLSNHHIKPGFEKATDLLKKYNSNDVERVELKLEGFETKVEPLVQFTELINIGDIILQMTSIFYKNELVHKNIINKNRDFLNDVVQSKKNFETMLDDFVAEGLNIGINKLMDEVEFVFNTTQLPEDFNPTEKSAQREINPTQCAVKIVELLSNHCFLLTGATDKGTIDVYQQEIAERFFNEIVKHIKKSLISAEGAIFLICDLNFYYDFVAYKLRQKRVVPLFVALKNVGQLYIVSGKDSKELGKMICDVNRFKGIFSQEEIYEFVERRSDWVRVKRDVQKVMYGLGLKDCVIM</sequence>
<dbReference type="GO" id="GO:0034498">
    <property type="term" value="P:early endosome to Golgi transport"/>
    <property type="evidence" value="ECO:0007669"/>
    <property type="project" value="EnsemblFungi"/>
</dbReference>
<reference evidence="2" key="1">
    <citation type="submission" date="2008-02" db="EMBL/GenBank/DDBJ databases">
        <title>Zygosaccharomyces rouxii homologs of Saccharomyces cerevisiae chromosome III.</title>
        <authorList>
            <person name="Gordon J.L."/>
            <person name="Wolfe K.H."/>
        </authorList>
    </citation>
    <scope>NUCLEOTIDE SEQUENCE</scope>
    <source>
        <strain evidence="2">CBS 732</strain>
    </source>
</reference>
<dbReference type="InterPro" id="IPR009976">
    <property type="entry name" value="Sec10-like"/>
</dbReference>
<dbReference type="AlphaFoldDB" id="B2G4Q0"/>
<organism evidence="2">
    <name type="scientific">Zygosaccharomyces rouxii</name>
    <dbReference type="NCBI Taxonomy" id="4956"/>
    <lineage>
        <taxon>Eukaryota</taxon>
        <taxon>Fungi</taxon>
        <taxon>Dikarya</taxon>
        <taxon>Ascomycota</taxon>
        <taxon>Saccharomycotina</taxon>
        <taxon>Saccharomycetes</taxon>
        <taxon>Saccharomycetales</taxon>
        <taxon>Saccharomycetaceae</taxon>
        <taxon>Zygosaccharomyces</taxon>
    </lineage>
</organism>
<dbReference type="InterPro" id="IPR048627">
    <property type="entry name" value="Sec10_HB"/>
</dbReference>
<gene>
    <name evidence="2" type="primary">Zr_RCY1</name>
    <name evidence="2" type="ORF">Zrou_9p15</name>
    <name evidence="3" type="ORF">ZYGR_0I07640</name>
</gene>
<protein>
    <submittedName>
        <fullName evidence="2">Recyclin-1</fullName>
    </submittedName>
</protein>
<dbReference type="GO" id="GO:0006887">
    <property type="term" value="P:exocytosis"/>
    <property type="evidence" value="ECO:0007669"/>
    <property type="project" value="TreeGrafter"/>
</dbReference>
<evidence type="ECO:0000313" key="3">
    <source>
        <dbReference type="EMBL" id="GAV48467.1"/>
    </source>
</evidence>
<dbReference type="GO" id="GO:0006897">
    <property type="term" value="P:endocytosis"/>
    <property type="evidence" value="ECO:0007669"/>
    <property type="project" value="EnsemblFungi"/>
</dbReference>
<dbReference type="GO" id="GO:0005768">
    <property type="term" value="C:endosome"/>
    <property type="evidence" value="ECO:0007669"/>
    <property type="project" value="EnsemblFungi"/>
</dbReference>
<reference evidence="3 4" key="2">
    <citation type="submission" date="2016-08" db="EMBL/GenBank/DDBJ databases">
        <title>Draft genome sequence of allopolyploid Zygosaccharomyces rouxii.</title>
        <authorList>
            <person name="Watanabe J."/>
            <person name="Uehara K."/>
            <person name="Mogi Y."/>
            <person name="Tsukioka Y."/>
        </authorList>
    </citation>
    <scope>NUCLEOTIDE SEQUENCE [LARGE SCALE GENOMIC DNA]</scope>
    <source>
        <strain evidence="3 4">NBRC 110957</strain>
    </source>
</reference>
<proteinExistence type="predicted"/>
<dbReference type="GO" id="GO:0000149">
    <property type="term" value="F:SNARE binding"/>
    <property type="evidence" value="ECO:0007669"/>
    <property type="project" value="EnsemblFungi"/>
</dbReference>
<dbReference type="GO" id="GO:0005794">
    <property type="term" value="C:Golgi apparatus"/>
    <property type="evidence" value="ECO:0007669"/>
    <property type="project" value="EnsemblFungi"/>
</dbReference>
<accession>B2G4Q0</accession>
<dbReference type="EMBL" id="AM989988">
    <property type="protein sequence ID" value="CAQ43559.1"/>
    <property type="molecule type" value="Genomic_DNA"/>
</dbReference>
<dbReference type="KEGG" id="zro:ZYRO0C18084g"/>
<dbReference type="eggNOG" id="KOG3745">
    <property type="taxonomic scope" value="Eukaryota"/>
</dbReference>
<dbReference type="OMA" id="SNHCFLL"/>
<dbReference type="PANTHER" id="PTHR12100">
    <property type="entry name" value="SEC10"/>
    <property type="match status" value="1"/>
</dbReference>
<name>B2G4Q0_ZYGRO</name>
<dbReference type="EMBL" id="BDGX01000009">
    <property type="protein sequence ID" value="GAV48467.1"/>
    <property type="molecule type" value="Genomic_DNA"/>
</dbReference>
<evidence type="ECO:0000313" key="4">
    <source>
        <dbReference type="Proteomes" id="UP000187013"/>
    </source>
</evidence>
<evidence type="ECO:0000259" key="1">
    <source>
        <dbReference type="Pfam" id="PF07393"/>
    </source>
</evidence>
<dbReference type="GO" id="GO:0006893">
    <property type="term" value="P:Golgi to plasma membrane transport"/>
    <property type="evidence" value="ECO:0007669"/>
    <property type="project" value="TreeGrafter"/>
</dbReference>
<dbReference type="Pfam" id="PF07393">
    <property type="entry name" value="Sec10_HB"/>
    <property type="match status" value="1"/>
</dbReference>
<dbReference type="PANTHER" id="PTHR12100:SF1">
    <property type="entry name" value="RECYCLIN-1"/>
    <property type="match status" value="1"/>
</dbReference>
<feature type="domain" description="Exocyst complex component Sec10-like alpha-helical bundle" evidence="1">
    <location>
        <begin position="156"/>
        <end position="766"/>
    </location>
</feature>
<dbReference type="OrthoDB" id="5554140at2759"/>
<dbReference type="Proteomes" id="UP000187013">
    <property type="component" value="Unassembled WGS sequence"/>
</dbReference>
<dbReference type="GO" id="GO:0030427">
    <property type="term" value="C:site of polarized growth"/>
    <property type="evidence" value="ECO:0007669"/>
    <property type="project" value="EnsemblFungi"/>
</dbReference>
<dbReference type="GO" id="GO:0032456">
    <property type="term" value="P:endocytic recycling"/>
    <property type="evidence" value="ECO:0007669"/>
    <property type="project" value="EnsemblFungi"/>
</dbReference>
<dbReference type="GO" id="GO:0000145">
    <property type="term" value="C:exocyst"/>
    <property type="evidence" value="ECO:0007669"/>
    <property type="project" value="TreeGrafter"/>
</dbReference>